<keyword evidence="3" id="KW-1185">Reference proteome</keyword>
<dbReference type="AlphaFoldDB" id="A0AA39QRH4"/>
<dbReference type="Proteomes" id="UP001166286">
    <property type="component" value="Unassembled WGS sequence"/>
</dbReference>
<feature type="region of interest" description="Disordered" evidence="1">
    <location>
        <begin position="205"/>
        <end position="229"/>
    </location>
</feature>
<feature type="region of interest" description="Disordered" evidence="1">
    <location>
        <begin position="21"/>
        <end position="49"/>
    </location>
</feature>
<dbReference type="EMBL" id="JAFEKC020000025">
    <property type="protein sequence ID" value="KAK0507084.1"/>
    <property type="molecule type" value="Genomic_DNA"/>
</dbReference>
<evidence type="ECO:0000313" key="3">
    <source>
        <dbReference type="Proteomes" id="UP001166286"/>
    </source>
</evidence>
<proteinExistence type="predicted"/>
<comment type="caution">
    <text evidence="2">The sequence shown here is derived from an EMBL/GenBank/DDBJ whole genome shotgun (WGS) entry which is preliminary data.</text>
</comment>
<evidence type="ECO:0000256" key="1">
    <source>
        <dbReference type="SAM" id="MobiDB-lite"/>
    </source>
</evidence>
<feature type="compositionally biased region" description="Low complexity" evidence="1">
    <location>
        <begin position="209"/>
        <end position="229"/>
    </location>
</feature>
<evidence type="ECO:0000313" key="2">
    <source>
        <dbReference type="EMBL" id="KAK0507084.1"/>
    </source>
</evidence>
<protein>
    <submittedName>
        <fullName evidence="2">Uncharacterized protein</fullName>
    </submittedName>
</protein>
<sequence>MMADRLSIPAIPPGLQLSVPPHLLSRPFPPPASSAGSTSPTPTTHPPLASTRKLAVSPCAAGPSQPPPVLATPTLAGAFAFAEHMVDMNEGILDRTLSAWNDDKQQYLTTINMMADRLSLPAQPPPKPNRLFPPPAPQRTIPALPPGQAPSRQGFNFHFHPAPPPQQALLLPPLQHALPPPLQHAPDSSNFTTPIFIVQLGPKAAPTVPNSMSTIPSSSAPPSSPATSK</sequence>
<gene>
    <name evidence="2" type="ORF">JMJ35_010542</name>
</gene>
<reference evidence="2" key="1">
    <citation type="submission" date="2023-03" db="EMBL/GenBank/DDBJ databases">
        <title>Complete genome of Cladonia borealis.</title>
        <authorList>
            <person name="Park H."/>
        </authorList>
    </citation>
    <scope>NUCLEOTIDE SEQUENCE</scope>
    <source>
        <strain evidence="2">ANT050790</strain>
    </source>
</reference>
<feature type="compositionally biased region" description="Low complexity" evidence="1">
    <location>
        <begin position="33"/>
        <end position="49"/>
    </location>
</feature>
<organism evidence="2 3">
    <name type="scientific">Cladonia borealis</name>
    <dbReference type="NCBI Taxonomy" id="184061"/>
    <lineage>
        <taxon>Eukaryota</taxon>
        <taxon>Fungi</taxon>
        <taxon>Dikarya</taxon>
        <taxon>Ascomycota</taxon>
        <taxon>Pezizomycotina</taxon>
        <taxon>Lecanoromycetes</taxon>
        <taxon>OSLEUM clade</taxon>
        <taxon>Lecanoromycetidae</taxon>
        <taxon>Lecanorales</taxon>
        <taxon>Lecanorineae</taxon>
        <taxon>Cladoniaceae</taxon>
        <taxon>Cladonia</taxon>
    </lineage>
</organism>
<name>A0AA39QRH4_9LECA</name>
<accession>A0AA39QRH4</accession>